<feature type="region of interest" description="Disordered" evidence="1">
    <location>
        <begin position="1"/>
        <end position="79"/>
    </location>
</feature>
<gene>
    <name evidence="2" type="ORF">J3R30DRAFT_3425159</name>
</gene>
<feature type="compositionally biased region" description="Acidic residues" evidence="1">
    <location>
        <begin position="292"/>
        <end position="306"/>
    </location>
</feature>
<dbReference type="Proteomes" id="UP001150266">
    <property type="component" value="Unassembled WGS sequence"/>
</dbReference>
<dbReference type="OrthoDB" id="2978324at2759"/>
<evidence type="ECO:0000256" key="1">
    <source>
        <dbReference type="SAM" id="MobiDB-lite"/>
    </source>
</evidence>
<accession>A0A9W9AUD2</accession>
<proteinExistence type="predicted"/>
<feature type="compositionally biased region" description="Low complexity" evidence="1">
    <location>
        <begin position="112"/>
        <end position="123"/>
    </location>
</feature>
<name>A0A9W9AUD2_9AGAR</name>
<dbReference type="AlphaFoldDB" id="A0A9W9AUD2"/>
<evidence type="ECO:0000313" key="2">
    <source>
        <dbReference type="EMBL" id="KAJ4490783.1"/>
    </source>
</evidence>
<reference evidence="2" key="1">
    <citation type="submission" date="2022-08" db="EMBL/GenBank/DDBJ databases">
        <title>A Global Phylogenomic Analysis of the Shiitake Genus Lentinula.</title>
        <authorList>
            <consortium name="DOE Joint Genome Institute"/>
            <person name="Sierra-Patev S."/>
            <person name="Min B."/>
            <person name="Naranjo-Ortiz M."/>
            <person name="Looney B."/>
            <person name="Konkel Z."/>
            <person name="Slot J.C."/>
            <person name="Sakamoto Y."/>
            <person name="Steenwyk J.L."/>
            <person name="Rokas A."/>
            <person name="Carro J."/>
            <person name="Camarero S."/>
            <person name="Ferreira P."/>
            <person name="Molpeceres G."/>
            <person name="Ruiz-Duenas F.J."/>
            <person name="Serrano A."/>
            <person name="Henrissat B."/>
            <person name="Drula E."/>
            <person name="Hughes K.W."/>
            <person name="Mata J.L."/>
            <person name="Ishikawa N.K."/>
            <person name="Vargas-Isla R."/>
            <person name="Ushijima S."/>
            <person name="Smith C.A."/>
            <person name="Ahrendt S."/>
            <person name="Andreopoulos W."/>
            <person name="He G."/>
            <person name="Labutti K."/>
            <person name="Lipzen A."/>
            <person name="Ng V."/>
            <person name="Riley R."/>
            <person name="Sandor L."/>
            <person name="Barry K."/>
            <person name="Martinez A.T."/>
            <person name="Xiao Y."/>
            <person name="Gibbons J.G."/>
            <person name="Terashima K."/>
            <person name="Grigoriev I.V."/>
            <person name="Hibbett D.S."/>
        </authorList>
    </citation>
    <scope>NUCLEOTIDE SEQUENCE</scope>
    <source>
        <strain evidence="2">JLM2183</strain>
    </source>
</reference>
<feature type="region of interest" description="Disordered" evidence="1">
    <location>
        <begin position="105"/>
        <end position="142"/>
    </location>
</feature>
<comment type="caution">
    <text evidence="2">The sequence shown here is derived from an EMBL/GenBank/DDBJ whole genome shotgun (WGS) entry which is preliminary data.</text>
</comment>
<feature type="compositionally biased region" description="Low complexity" evidence="1">
    <location>
        <begin position="26"/>
        <end position="41"/>
    </location>
</feature>
<dbReference type="EMBL" id="JAOTPV010000001">
    <property type="protein sequence ID" value="KAJ4490783.1"/>
    <property type="molecule type" value="Genomic_DNA"/>
</dbReference>
<feature type="compositionally biased region" description="Acidic residues" evidence="1">
    <location>
        <begin position="236"/>
        <end position="283"/>
    </location>
</feature>
<organism evidence="2 3">
    <name type="scientific">Lentinula aciculospora</name>
    <dbReference type="NCBI Taxonomy" id="153920"/>
    <lineage>
        <taxon>Eukaryota</taxon>
        <taxon>Fungi</taxon>
        <taxon>Dikarya</taxon>
        <taxon>Basidiomycota</taxon>
        <taxon>Agaricomycotina</taxon>
        <taxon>Agaricomycetes</taxon>
        <taxon>Agaricomycetidae</taxon>
        <taxon>Agaricales</taxon>
        <taxon>Marasmiineae</taxon>
        <taxon>Omphalotaceae</taxon>
        <taxon>Lentinula</taxon>
    </lineage>
</organism>
<sequence>MESINDLNTLSHNIDDPPPGSDIQLSSTSSSSSSSTSATSSKFERSTTSSATSVLQADASTRAGADLSPETLIGTPRPTSIEEDNRYVIIYSIIRLAQLKRLHSVQVPPHPSSTTSRSPPQRSIKPLPRRTPIHHNENTSLRPVTPAFGISLNFTPLTPGSPVLLPSDKLNTPSTPEVTVPADTNTSYVDGIVNKRPYPTQSYTLTSFAGNAERSRSSDNDIQMLETEEHRGQSWDDSEDAEGEDELEQDNIGDDEEMEFDWDNIREIEDEEDDLEEEYEFEFEPIRRNLDEEQELSANDDESEELDVGKGQTELDAYEELEFDEDLIFPIPVKCKWMYQVAADAPPLACHFPSRSLDEAKRHARRHAKNNAMKRASEIDRPAVYCRWNGCDFLDKYKLDEFVTHYSVHSLMAARDS</sequence>
<protein>
    <submittedName>
        <fullName evidence="2">Uncharacterized protein</fullName>
    </submittedName>
</protein>
<keyword evidence="3" id="KW-1185">Reference proteome</keyword>
<evidence type="ECO:0000313" key="3">
    <source>
        <dbReference type="Proteomes" id="UP001150266"/>
    </source>
</evidence>
<feature type="region of interest" description="Disordered" evidence="1">
    <location>
        <begin position="227"/>
        <end position="309"/>
    </location>
</feature>
<feature type="compositionally biased region" description="Polar residues" evidence="1">
    <location>
        <begin position="46"/>
        <end position="59"/>
    </location>
</feature>
<feature type="compositionally biased region" description="Polar residues" evidence="1">
    <location>
        <begin position="1"/>
        <end position="12"/>
    </location>
</feature>